<sequence>MSFVAVCDLHQTV</sequence>
<organism evidence="1">
    <name type="scientific">Anguilla anguilla</name>
    <name type="common">European freshwater eel</name>
    <name type="synonym">Muraena anguilla</name>
    <dbReference type="NCBI Taxonomy" id="7936"/>
    <lineage>
        <taxon>Eukaryota</taxon>
        <taxon>Metazoa</taxon>
        <taxon>Chordata</taxon>
        <taxon>Craniata</taxon>
        <taxon>Vertebrata</taxon>
        <taxon>Euteleostomi</taxon>
        <taxon>Actinopterygii</taxon>
        <taxon>Neopterygii</taxon>
        <taxon>Teleostei</taxon>
        <taxon>Anguilliformes</taxon>
        <taxon>Anguillidae</taxon>
        <taxon>Anguilla</taxon>
    </lineage>
</organism>
<protein>
    <submittedName>
        <fullName evidence="1">Uncharacterized protein</fullName>
    </submittedName>
</protein>
<name>A0A0E9TGJ1_ANGAN</name>
<evidence type="ECO:0000313" key="1">
    <source>
        <dbReference type="EMBL" id="JAH52030.1"/>
    </source>
</evidence>
<dbReference type="EMBL" id="GBXM01056547">
    <property type="protein sequence ID" value="JAH52030.1"/>
    <property type="molecule type" value="Transcribed_RNA"/>
</dbReference>
<reference evidence="1" key="1">
    <citation type="submission" date="2014-11" db="EMBL/GenBank/DDBJ databases">
        <authorList>
            <person name="Amaro Gonzalez C."/>
        </authorList>
    </citation>
    <scope>NUCLEOTIDE SEQUENCE</scope>
</reference>
<reference evidence="1" key="2">
    <citation type="journal article" date="2015" name="Fish Shellfish Immunol.">
        <title>Early steps in the European eel (Anguilla anguilla)-Vibrio vulnificus interaction in the gills: Role of the RtxA13 toxin.</title>
        <authorList>
            <person name="Callol A."/>
            <person name="Pajuelo D."/>
            <person name="Ebbesson L."/>
            <person name="Teles M."/>
            <person name="MacKenzie S."/>
            <person name="Amaro C."/>
        </authorList>
    </citation>
    <scope>NUCLEOTIDE SEQUENCE</scope>
</reference>
<accession>A0A0E9TGJ1</accession>
<proteinExistence type="predicted"/>